<keyword evidence="3 7" id="KW-0028">Amino-acid biosynthesis</keyword>
<keyword evidence="4 7" id="KW-0808">Transferase</keyword>
<dbReference type="GO" id="GO:0009092">
    <property type="term" value="P:homoserine metabolic process"/>
    <property type="evidence" value="ECO:0007669"/>
    <property type="project" value="TreeGrafter"/>
</dbReference>
<reference evidence="11" key="1">
    <citation type="submission" date="2017-02" db="EMBL/GenBank/DDBJ databases">
        <title>Genome of Microbulbifer agarilyticus GP101.</title>
        <authorList>
            <person name="Jung J."/>
            <person name="Bae S.S."/>
            <person name="Baek K."/>
        </authorList>
    </citation>
    <scope>NUCLEOTIDE SEQUENCE [LARGE SCALE GENOMIC DNA]</scope>
    <source>
        <strain evidence="11">GP101</strain>
    </source>
</reference>
<dbReference type="NCBIfam" id="NF001209">
    <property type="entry name" value="PRK00175.1"/>
    <property type="match status" value="1"/>
</dbReference>
<dbReference type="RefSeq" id="WP_077399602.1">
    <property type="nucleotide sequence ID" value="NZ_CP019650.1"/>
</dbReference>
<keyword evidence="12" id="KW-1185">Reference proteome</keyword>
<dbReference type="AlphaFoldDB" id="A0A1Q2M132"/>
<dbReference type="eggNOG" id="COG2021">
    <property type="taxonomic scope" value="Bacteria"/>
</dbReference>
<name>A0A1Q2M132_9GAMM</name>
<dbReference type="InterPro" id="IPR000073">
    <property type="entry name" value="AB_hydrolase_1"/>
</dbReference>
<gene>
    <name evidence="7" type="primary">metXS</name>
    <name evidence="11" type="ORF">Mag101_01140</name>
</gene>
<feature type="active site" evidence="7 8">
    <location>
        <position position="372"/>
    </location>
</feature>
<dbReference type="SUPFAM" id="SSF53474">
    <property type="entry name" value="alpha/beta-Hydrolases"/>
    <property type="match status" value="1"/>
</dbReference>
<feature type="binding site" evidence="7">
    <location>
        <position position="242"/>
    </location>
    <ligand>
        <name>substrate</name>
    </ligand>
</feature>
<dbReference type="PANTHER" id="PTHR32268:SF11">
    <property type="entry name" value="HOMOSERINE O-ACETYLTRANSFERASE"/>
    <property type="match status" value="1"/>
</dbReference>
<evidence type="ECO:0000259" key="10">
    <source>
        <dbReference type="Pfam" id="PF00561"/>
    </source>
</evidence>
<evidence type="ECO:0000256" key="8">
    <source>
        <dbReference type="PIRSR" id="PIRSR000443-1"/>
    </source>
</evidence>
<keyword evidence="6 7" id="KW-0012">Acyltransferase</keyword>
<dbReference type="GO" id="GO:0008899">
    <property type="term" value="F:homoserine O-succinyltransferase activity"/>
    <property type="evidence" value="ECO:0007669"/>
    <property type="project" value="UniProtKB-UniRule"/>
</dbReference>
<proteinExistence type="inferred from homology"/>
<dbReference type="InterPro" id="IPR008220">
    <property type="entry name" value="HAT_MetX-like"/>
</dbReference>
<dbReference type="EC" id="2.3.1.46" evidence="7"/>
<dbReference type="GO" id="GO:0009086">
    <property type="term" value="P:methionine biosynthetic process"/>
    <property type="evidence" value="ECO:0007669"/>
    <property type="project" value="UniProtKB-UniRule"/>
</dbReference>
<dbReference type="Proteomes" id="UP000188219">
    <property type="component" value="Chromosome"/>
</dbReference>
<comment type="caution">
    <text evidence="7">Lacks conserved residue(s) required for the propagation of feature annotation.</text>
</comment>
<evidence type="ECO:0000256" key="5">
    <source>
        <dbReference type="ARBA" id="ARBA00023167"/>
    </source>
</evidence>
<dbReference type="GO" id="GO:0005737">
    <property type="term" value="C:cytoplasm"/>
    <property type="evidence" value="ECO:0007669"/>
    <property type="project" value="UniProtKB-SubCell"/>
</dbReference>
<feature type="active site" description="Nucleophile" evidence="7 8">
    <location>
        <position position="172"/>
    </location>
</feature>
<dbReference type="KEGG" id="maga:Mag101_01140"/>
<feature type="active site" evidence="7 8">
    <location>
        <position position="339"/>
    </location>
</feature>
<evidence type="ECO:0000256" key="9">
    <source>
        <dbReference type="SAM" id="MobiDB-lite"/>
    </source>
</evidence>
<feature type="region of interest" description="Disordered" evidence="9">
    <location>
        <begin position="1"/>
        <end position="21"/>
    </location>
</feature>
<feature type="domain" description="AB hydrolase-1" evidence="10">
    <location>
        <begin position="68"/>
        <end position="376"/>
    </location>
</feature>
<evidence type="ECO:0000256" key="2">
    <source>
        <dbReference type="ARBA" id="ARBA00022490"/>
    </source>
</evidence>
<evidence type="ECO:0000256" key="6">
    <source>
        <dbReference type="ARBA" id="ARBA00023315"/>
    </source>
</evidence>
<comment type="subunit">
    <text evidence="1 7">Homodimer.</text>
</comment>
<evidence type="ECO:0000313" key="12">
    <source>
        <dbReference type="Proteomes" id="UP000188219"/>
    </source>
</evidence>
<dbReference type="Gene3D" id="3.40.50.1820">
    <property type="entry name" value="alpha/beta hydrolase"/>
    <property type="match status" value="1"/>
</dbReference>
<comment type="pathway">
    <text evidence="7">Amino-acid biosynthesis; L-methionine biosynthesis via de novo pathway; O-succinyl-L-homoserine from L-homoserine: step 1/1.</text>
</comment>
<dbReference type="HAMAP" id="MF_00296">
    <property type="entry name" value="MetX_acyltransf"/>
    <property type="match status" value="1"/>
</dbReference>
<dbReference type="EMBL" id="CP019650">
    <property type="protein sequence ID" value="AQQ66404.1"/>
    <property type="molecule type" value="Genomic_DNA"/>
</dbReference>
<dbReference type="PIRSF" id="PIRSF000443">
    <property type="entry name" value="Homoser_Ac_trans"/>
    <property type="match status" value="1"/>
</dbReference>
<dbReference type="GO" id="GO:0004414">
    <property type="term" value="F:homoserine O-acetyltransferase activity"/>
    <property type="evidence" value="ECO:0007669"/>
    <property type="project" value="UniProtKB-ARBA"/>
</dbReference>
<dbReference type="UniPathway" id="UPA00051">
    <property type="reaction ID" value="UER00075"/>
</dbReference>
<dbReference type="PANTHER" id="PTHR32268">
    <property type="entry name" value="HOMOSERINE O-ACETYLTRANSFERASE"/>
    <property type="match status" value="1"/>
</dbReference>
<comment type="function">
    <text evidence="7">Transfers a succinyl group from succinyl-CoA to L-homoserine, forming succinyl-L-homoserine.</text>
</comment>
<organism evidence="11 12">
    <name type="scientific">Microbulbifer agarilyticus</name>
    <dbReference type="NCBI Taxonomy" id="260552"/>
    <lineage>
        <taxon>Bacteria</taxon>
        <taxon>Pseudomonadati</taxon>
        <taxon>Pseudomonadota</taxon>
        <taxon>Gammaproteobacteria</taxon>
        <taxon>Cellvibrionales</taxon>
        <taxon>Microbulbiferaceae</taxon>
        <taxon>Microbulbifer</taxon>
    </lineage>
</organism>
<keyword evidence="2 7" id="KW-0963">Cytoplasm</keyword>
<dbReference type="STRING" id="260552.Mag101_01140"/>
<dbReference type="OrthoDB" id="9800754at2"/>
<dbReference type="NCBIfam" id="TIGR01392">
    <property type="entry name" value="homoserO_Ac_trn"/>
    <property type="match status" value="1"/>
</dbReference>
<sequence>MRKILTTEAQSHQSGKPAGLPANSVGIVEPKSHTFPGPFKLACGRVLDEYTLVYETYGQLNADKSNGVLICHALSGHHHAAGYHSASDKRPGWWDHYIGPGKPIDTNKFFVVALNNLGGCHGSTGPTSINPETGKPWGADFPPLRARDWVHSQAQLADLLGIQQWAAVVGGSLGGMQAMRWSLEYPERLRHCVVIASAMKLSAQNIAFNETARQAITSDPDFRDGRYLEEDTLPRHGLAVARMIGHITYLSDDGLGKKFGRELRSGTFEQGVEELVEFQVQSYLRYQGDSFSGSFDPNTYILMTRALDYFDLAREYGDDPVTAFSHARSKFLLVSFTSDWRFAPERSREIADALMHANVPVTYAEVESPMGHDAFLLPNARYENIFAAYMNNVARELADSVRSEVAQ</sequence>
<evidence type="ECO:0000256" key="1">
    <source>
        <dbReference type="ARBA" id="ARBA00011738"/>
    </source>
</evidence>
<dbReference type="Gene3D" id="1.10.1740.110">
    <property type="match status" value="1"/>
</dbReference>
<protein>
    <recommendedName>
        <fullName evidence="7">Homoserine O-succinyltransferase</fullName>
        <shortName evidence="7">HST</shortName>
        <ecNumber evidence="7">2.3.1.46</ecNumber>
    </recommendedName>
    <alternativeName>
        <fullName evidence="7">Homoserine transsuccinylase</fullName>
        <shortName evidence="7">HTS</shortName>
    </alternativeName>
</protein>
<evidence type="ECO:0000313" key="11">
    <source>
        <dbReference type="EMBL" id="AQQ66404.1"/>
    </source>
</evidence>
<dbReference type="Pfam" id="PF00561">
    <property type="entry name" value="Abhydrolase_1"/>
    <property type="match status" value="1"/>
</dbReference>
<comment type="subcellular location">
    <subcellularLocation>
        <location evidence="7">Cytoplasm</location>
    </subcellularLocation>
</comment>
<evidence type="ECO:0000256" key="3">
    <source>
        <dbReference type="ARBA" id="ARBA00022605"/>
    </source>
</evidence>
<evidence type="ECO:0000256" key="7">
    <source>
        <dbReference type="HAMAP-Rule" id="MF_00296"/>
    </source>
</evidence>
<accession>A0A1Q2M132</accession>
<evidence type="ECO:0000256" key="4">
    <source>
        <dbReference type="ARBA" id="ARBA00022679"/>
    </source>
</evidence>
<feature type="binding site" evidence="7">
    <location>
        <position position="373"/>
    </location>
    <ligand>
        <name>substrate</name>
    </ligand>
</feature>
<keyword evidence="5 7" id="KW-0486">Methionine biosynthesis</keyword>
<comment type="similarity">
    <text evidence="7">Belongs to the AB hydrolase superfamily. MetX family.</text>
</comment>
<comment type="catalytic activity">
    <reaction evidence="7">
        <text>L-homoserine + succinyl-CoA = O-succinyl-L-homoserine + CoA</text>
        <dbReference type="Rhea" id="RHEA:22008"/>
        <dbReference type="ChEBI" id="CHEBI:57287"/>
        <dbReference type="ChEBI" id="CHEBI:57292"/>
        <dbReference type="ChEBI" id="CHEBI:57476"/>
        <dbReference type="ChEBI" id="CHEBI:57661"/>
        <dbReference type="EC" id="2.3.1.46"/>
    </reaction>
</comment>
<feature type="site" description="Important for acyl-CoA specificity" evidence="7">
    <location>
        <position position="341"/>
    </location>
</feature>
<dbReference type="InterPro" id="IPR029058">
    <property type="entry name" value="AB_hydrolase_fold"/>
</dbReference>
<dbReference type="FunFam" id="1.10.1740.110:FF:000001">
    <property type="entry name" value="Homoserine O-acetyltransferase"/>
    <property type="match status" value="1"/>
</dbReference>